<comment type="caution">
    <text evidence="1">The sequence shown here is derived from an EMBL/GenBank/DDBJ whole genome shotgun (WGS) entry which is preliminary data.</text>
</comment>
<accession>A0AAW5KB90</accession>
<organism evidence="1 2">
    <name type="scientific">Bittarella massiliensis</name>
    <name type="common">ex Durand et al. 2017</name>
    <dbReference type="NCBI Taxonomy" id="1720313"/>
    <lineage>
        <taxon>Bacteria</taxon>
        <taxon>Bacillati</taxon>
        <taxon>Bacillota</taxon>
        <taxon>Clostridia</taxon>
        <taxon>Eubacteriales</taxon>
        <taxon>Oscillospiraceae</taxon>
        <taxon>Bittarella (ex Durand et al. 2017)</taxon>
    </lineage>
</organism>
<sequence>MAAKTRAKGLCGAQLTAARLRYPLILKEGGRLRSADRARRLGVTRTSVEWMLPALTAGDLVTQREGRPCLPPAGGQAAQALAARY</sequence>
<dbReference type="Proteomes" id="UP001205063">
    <property type="component" value="Unassembled WGS sequence"/>
</dbReference>
<gene>
    <name evidence="1" type="ORF">NE646_06210</name>
</gene>
<evidence type="ECO:0000313" key="1">
    <source>
        <dbReference type="EMBL" id="MCQ4949260.1"/>
    </source>
</evidence>
<dbReference type="RefSeq" id="WP_256135892.1">
    <property type="nucleotide sequence ID" value="NZ_JANGAB010000002.1"/>
</dbReference>
<dbReference type="AlphaFoldDB" id="A0AAW5KB90"/>
<evidence type="ECO:0000313" key="2">
    <source>
        <dbReference type="Proteomes" id="UP001205063"/>
    </source>
</evidence>
<protein>
    <submittedName>
        <fullName evidence="1">Uncharacterized protein</fullName>
    </submittedName>
</protein>
<reference evidence="1" key="1">
    <citation type="submission" date="2022-06" db="EMBL/GenBank/DDBJ databases">
        <title>Isolation of gut microbiota from human fecal samples.</title>
        <authorList>
            <person name="Pamer E.G."/>
            <person name="Barat B."/>
            <person name="Waligurski E."/>
            <person name="Medina S."/>
            <person name="Paddock L."/>
            <person name="Mostad J."/>
        </authorList>
    </citation>
    <scope>NUCLEOTIDE SEQUENCE</scope>
    <source>
        <strain evidence="1">DFI.7.96</strain>
    </source>
</reference>
<name>A0AAW5KB90_9FIRM</name>
<dbReference type="EMBL" id="JANGAB010000002">
    <property type="protein sequence ID" value="MCQ4949260.1"/>
    <property type="molecule type" value="Genomic_DNA"/>
</dbReference>
<proteinExistence type="predicted"/>